<protein>
    <submittedName>
        <fullName evidence="1">Uncharacterized protein</fullName>
    </submittedName>
</protein>
<dbReference type="AlphaFoldDB" id="A0A4Q1KDY8"/>
<evidence type="ECO:0000313" key="2">
    <source>
        <dbReference type="Proteomes" id="UP000289857"/>
    </source>
</evidence>
<sequence length="131" mass="15164">MSKLTKRYRVSFWNRNFVSALFLLSILFSQLNFNYSVSNSKFLQKQENSLKKLGVNASVYKGSVLTENDDQSDFEEAESDDVLDCCDFGIQERIFHFFKSSSDYLQTTTESTVTSPQPLYILFCKLKIHLV</sequence>
<dbReference type="EMBL" id="SBKN01000001">
    <property type="protein sequence ID" value="RXR23898.1"/>
    <property type="molecule type" value="Genomic_DNA"/>
</dbReference>
<gene>
    <name evidence="1" type="ORF">EQG61_00210</name>
</gene>
<keyword evidence="2" id="KW-1185">Reference proteome</keyword>
<evidence type="ECO:0000313" key="1">
    <source>
        <dbReference type="EMBL" id="RXR23898.1"/>
    </source>
</evidence>
<comment type="caution">
    <text evidence="1">The sequence shown here is derived from an EMBL/GenBank/DDBJ whole genome shotgun (WGS) entry which is preliminary data.</text>
</comment>
<name>A0A4Q1KDY8_9FLAO</name>
<reference evidence="2" key="1">
    <citation type="submission" date="2019-01" db="EMBL/GenBank/DDBJ databases">
        <title>Cytophagaceae bacterium strain CAR-16.</title>
        <authorList>
            <person name="Chen W.-M."/>
        </authorList>
    </citation>
    <scope>NUCLEOTIDE SEQUENCE [LARGE SCALE GENOMIC DNA]</scope>
    <source>
        <strain evidence="2">WWJ-16</strain>
    </source>
</reference>
<dbReference type="RefSeq" id="WP_129459865.1">
    <property type="nucleotide sequence ID" value="NZ_SBKN01000001.1"/>
</dbReference>
<organism evidence="1 2">
    <name type="scientific">Flavobacterium stagni</name>
    <dbReference type="NCBI Taxonomy" id="2506421"/>
    <lineage>
        <taxon>Bacteria</taxon>
        <taxon>Pseudomonadati</taxon>
        <taxon>Bacteroidota</taxon>
        <taxon>Flavobacteriia</taxon>
        <taxon>Flavobacteriales</taxon>
        <taxon>Flavobacteriaceae</taxon>
        <taxon>Flavobacterium</taxon>
    </lineage>
</organism>
<proteinExistence type="predicted"/>
<dbReference type="Proteomes" id="UP000289857">
    <property type="component" value="Unassembled WGS sequence"/>
</dbReference>
<accession>A0A4Q1KDY8</accession>